<dbReference type="STRING" id="1349767.GJA_2294"/>
<organism evidence="1 2">
    <name type="scientific">Janthinobacterium agaricidamnosum NBRC 102515 = DSM 9628</name>
    <dbReference type="NCBI Taxonomy" id="1349767"/>
    <lineage>
        <taxon>Bacteria</taxon>
        <taxon>Pseudomonadati</taxon>
        <taxon>Pseudomonadota</taxon>
        <taxon>Betaproteobacteria</taxon>
        <taxon>Burkholderiales</taxon>
        <taxon>Oxalobacteraceae</taxon>
        <taxon>Janthinobacterium</taxon>
    </lineage>
</organism>
<dbReference type="HOGENOM" id="CLU_2770363_0_0_4"/>
<sequence>MESTSYYKYIWTNVFVGDENKAVFLLIVASRTIPCGKLFLYDGIDVSRFDHAVAASPWALAVSVFRLAP</sequence>
<keyword evidence="2" id="KW-1185">Reference proteome</keyword>
<dbReference type="AlphaFoldDB" id="W0V6G1"/>
<gene>
    <name evidence="1" type="ORF">GJA_2294</name>
</gene>
<evidence type="ECO:0000313" key="2">
    <source>
        <dbReference type="Proteomes" id="UP000027604"/>
    </source>
</evidence>
<name>W0V6G1_9BURK</name>
<protein>
    <submittedName>
        <fullName evidence="1">Uncharacterized protein</fullName>
    </submittedName>
</protein>
<dbReference type="Proteomes" id="UP000027604">
    <property type="component" value="Chromosome I"/>
</dbReference>
<evidence type="ECO:0000313" key="1">
    <source>
        <dbReference type="EMBL" id="CDG82928.1"/>
    </source>
</evidence>
<dbReference type="EMBL" id="HG322949">
    <property type="protein sequence ID" value="CDG82928.1"/>
    <property type="molecule type" value="Genomic_DNA"/>
</dbReference>
<proteinExistence type="predicted"/>
<reference evidence="1 2" key="1">
    <citation type="journal article" date="2015" name="Genome Announc.">
        <title>Genome Sequence of Mushroom Soft-Rot Pathogen Janthinobacterium agaricidamnosum.</title>
        <authorList>
            <person name="Graupner K."/>
            <person name="Lackner G."/>
            <person name="Hertweck C."/>
        </authorList>
    </citation>
    <scope>NUCLEOTIDE SEQUENCE [LARGE SCALE GENOMIC DNA]</scope>
    <source>
        <strain evidence="2">NBRC 102515 / DSM 9628</strain>
    </source>
</reference>
<dbReference type="KEGG" id="jag:GJA_2294"/>
<accession>W0V6G1</accession>